<protein>
    <submittedName>
        <fullName evidence="1">Uncharacterized protein</fullName>
    </submittedName>
</protein>
<dbReference type="RefSeq" id="WP_101821824.1">
    <property type="nucleotide sequence ID" value="NZ_PJZH01000001.1"/>
</dbReference>
<gene>
    <name evidence="1" type="ORF">CYR32_01465</name>
</gene>
<dbReference type="EMBL" id="PJZH01000001">
    <property type="protein sequence ID" value="PLR40439.1"/>
    <property type="molecule type" value="Genomic_DNA"/>
</dbReference>
<comment type="caution">
    <text evidence="1">The sequence shown here is derived from an EMBL/GenBank/DDBJ whole genome shotgun (WGS) entry which is preliminary data.</text>
</comment>
<proteinExistence type="predicted"/>
<keyword evidence="2" id="KW-1185">Reference proteome</keyword>
<reference evidence="1 2" key="1">
    <citation type="submission" date="2017-12" db="EMBL/GenBank/DDBJ databases">
        <title>Characterization of six clinical isolates of Enterochimera gen. nov., a novel genus of the Yersiniaciae family and the three species Enterochimera arupensis sp. nov., Enterochimera coloradensis sp. nov, and Enterochimera californica sp. nov.</title>
        <authorList>
            <person name="Rossi A."/>
            <person name="Fisher M."/>
        </authorList>
    </citation>
    <scope>NUCLEOTIDE SEQUENCE [LARGE SCALE GENOMIC DNA]</scope>
    <source>
        <strain evidence="2">2016-Iso4</strain>
    </source>
</reference>
<evidence type="ECO:0000313" key="1">
    <source>
        <dbReference type="EMBL" id="PLR40439.1"/>
    </source>
</evidence>
<accession>A0A2N5ED36</accession>
<evidence type="ECO:0000313" key="2">
    <source>
        <dbReference type="Proteomes" id="UP000234503"/>
    </source>
</evidence>
<name>A0A2N5ED36_9GAMM</name>
<dbReference type="OrthoDB" id="6487423at2"/>
<dbReference type="AlphaFoldDB" id="A0A2N5ED36"/>
<organism evidence="1 2">
    <name type="scientific">Chimaeribacter coloradensis</name>
    <dbReference type="NCBI Taxonomy" id="2060068"/>
    <lineage>
        <taxon>Bacteria</taxon>
        <taxon>Pseudomonadati</taxon>
        <taxon>Pseudomonadota</taxon>
        <taxon>Gammaproteobacteria</taxon>
        <taxon>Enterobacterales</taxon>
        <taxon>Yersiniaceae</taxon>
        <taxon>Chimaeribacter</taxon>
    </lineage>
</organism>
<sequence>MRTDVQFTTQHPAGTHRVVAGDIVRLETRDLTHVYLLDVMLARREGEALIGNVVVVSPSSDIPFDQWELKQGEEVAFYQNNIIPAHQDADDVDQRDEQR</sequence>
<dbReference type="Proteomes" id="UP000234503">
    <property type="component" value="Unassembled WGS sequence"/>
</dbReference>